<reference evidence="3" key="1">
    <citation type="journal article" date="2019" name="Int. J. Syst. Evol. Microbiol.">
        <title>The Global Catalogue of Microorganisms (GCM) 10K type strain sequencing project: providing services to taxonomists for standard genome sequencing and annotation.</title>
        <authorList>
            <consortium name="The Broad Institute Genomics Platform"/>
            <consortium name="The Broad Institute Genome Sequencing Center for Infectious Disease"/>
            <person name="Wu L."/>
            <person name="Ma J."/>
        </authorList>
    </citation>
    <scope>NUCLEOTIDE SEQUENCE [LARGE SCALE GENOMIC DNA]</scope>
    <source>
        <strain evidence="3">CCM 8749</strain>
    </source>
</reference>
<name>A0ABW1IKM7_9BACL</name>
<sequence>MHDKQHVIKELNKFLRGRYMGVHQYEQLIQHAQNPLLKEKLQQFQEHAKLGAQKVAKRIEQLGGTPTDDVGVMGKIQIWLKSIKGYPEQTDEILHDALVGENKYGIHLSHEMVAGELDEESTKLIDSLLEEDQKRVDQIRQWIQSHTILEAR</sequence>
<evidence type="ECO:0000313" key="3">
    <source>
        <dbReference type="Proteomes" id="UP001596250"/>
    </source>
</evidence>
<dbReference type="InterPro" id="IPR019052">
    <property type="entry name" value="DUF2383"/>
</dbReference>
<dbReference type="Gene3D" id="1.20.1260.10">
    <property type="match status" value="1"/>
</dbReference>
<keyword evidence="3" id="KW-1185">Reference proteome</keyword>
<dbReference type="InterPro" id="IPR009078">
    <property type="entry name" value="Ferritin-like_SF"/>
</dbReference>
<dbReference type="CDD" id="cd00657">
    <property type="entry name" value="Ferritin_like"/>
    <property type="match status" value="1"/>
</dbReference>
<dbReference type="RefSeq" id="WP_379892676.1">
    <property type="nucleotide sequence ID" value="NZ_CBCSCT010000012.1"/>
</dbReference>
<dbReference type="EMBL" id="JBHSQV010000029">
    <property type="protein sequence ID" value="MFC5985637.1"/>
    <property type="molecule type" value="Genomic_DNA"/>
</dbReference>
<dbReference type="Pfam" id="PF09537">
    <property type="entry name" value="DUF2383"/>
    <property type="match status" value="1"/>
</dbReference>
<dbReference type="Proteomes" id="UP001596250">
    <property type="component" value="Unassembled WGS sequence"/>
</dbReference>
<protein>
    <submittedName>
        <fullName evidence="2">DUF2383 domain-containing protein</fullName>
    </submittedName>
</protein>
<feature type="domain" description="DUF2383" evidence="1">
    <location>
        <begin position="7"/>
        <end position="103"/>
    </location>
</feature>
<dbReference type="SUPFAM" id="SSF47240">
    <property type="entry name" value="Ferritin-like"/>
    <property type="match status" value="1"/>
</dbReference>
<gene>
    <name evidence="2" type="ORF">ACFPXP_04190</name>
</gene>
<evidence type="ECO:0000313" key="2">
    <source>
        <dbReference type="EMBL" id="MFC5985637.1"/>
    </source>
</evidence>
<organism evidence="2 3">
    <name type="scientific">Marinicrinis lubricantis</name>
    <dbReference type="NCBI Taxonomy" id="2086470"/>
    <lineage>
        <taxon>Bacteria</taxon>
        <taxon>Bacillati</taxon>
        <taxon>Bacillota</taxon>
        <taxon>Bacilli</taxon>
        <taxon>Bacillales</taxon>
        <taxon>Paenibacillaceae</taxon>
    </lineage>
</organism>
<comment type="caution">
    <text evidence="2">The sequence shown here is derived from an EMBL/GenBank/DDBJ whole genome shotgun (WGS) entry which is preliminary data.</text>
</comment>
<accession>A0ABW1IKM7</accession>
<proteinExistence type="predicted"/>
<dbReference type="InterPro" id="IPR012347">
    <property type="entry name" value="Ferritin-like"/>
</dbReference>
<evidence type="ECO:0000259" key="1">
    <source>
        <dbReference type="Pfam" id="PF09537"/>
    </source>
</evidence>